<feature type="domain" description="CobW C-terminal" evidence="2">
    <location>
        <begin position="252"/>
        <end position="340"/>
    </location>
</feature>
<dbReference type="SMART" id="SM00833">
    <property type="entry name" value="CobW_C"/>
    <property type="match status" value="1"/>
</dbReference>
<dbReference type="EMBL" id="FUKR01000060">
    <property type="protein sequence ID" value="SJN38437.1"/>
    <property type="molecule type" value="Genomic_DNA"/>
</dbReference>
<dbReference type="PANTHER" id="PTHR13748:SF62">
    <property type="entry name" value="COBW DOMAIN-CONTAINING PROTEIN"/>
    <property type="match status" value="1"/>
</dbReference>
<dbReference type="SUPFAM" id="SSF90002">
    <property type="entry name" value="Hypothetical protein YjiA, C-terminal domain"/>
    <property type="match status" value="1"/>
</dbReference>
<dbReference type="Pfam" id="PF02492">
    <property type="entry name" value="cobW"/>
    <property type="match status" value="1"/>
</dbReference>
<reference evidence="4" key="1">
    <citation type="submission" date="2017-02" db="EMBL/GenBank/DDBJ databases">
        <authorList>
            <person name="Dridi B."/>
        </authorList>
    </citation>
    <scope>NUCLEOTIDE SEQUENCE [LARGE SCALE GENOMIC DNA]</scope>
    <source>
        <strain evidence="4">EB411</strain>
    </source>
</reference>
<feature type="region of interest" description="Disordered" evidence="1">
    <location>
        <begin position="340"/>
        <end position="363"/>
    </location>
</feature>
<dbReference type="InterPro" id="IPR011629">
    <property type="entry name" value="CobW-like_C"/>
</dbReference>
<dbReference type="Gene3D" id="3.40.50.300">
    <property type="entry name" value="P-loop containing nucleotide triphosphate hydrolases"/>
    <property type="match status" value="1"/>
</dbReference>
<proteinExistence type="predicted"/>
<dbReference type="InterPro" id="IPR027417">
    <property type="entry name" value="P-loop_NTPase"/>
</dbReference>
<name>A0A1R4K288_9MICO</name>
<accession>A0A1R4K288</accession>
<evidence type="ECO:0000259" key="2">
    <source>
        <dbReference type="SMART" id="SM00833"/>
    </source>
</evidence>
<evidence type="ECO:0000256" key="1">
    <source>
        <dbReference type="SAM" id="MobiDB-lite"/>
    </source>
</evidence>
<dbReference type="OrthoDB" id="9808822at2"/>
<dbReference type="PANTHER" id="PTHR13748">
    <property type="entry name" value="COBW-RELATED"/>
    <property type="match status" value="1"/>
</dbReference>
<feature type="compositionally biased region" description="Basic and acidic residues" evidence="1">
    <location>
        <begin position="145"/>
        <end position="158"/>
    </location>
</feature>
<evidence type="ECO:0000313" key="3">
    <source>
        <dbReference type="EMBL" id="SJN38437.1"/>
    </source>
</evidence>
<dbReference type="InterPro" id="IPR051316">
    <property type="entry name" value="Zinc-reg_GTPase_activator"/>
</dbReference>
<dbReference type="AlphaFoldDB" id="A0A1R4K288"/>
<protein>
    <submittedName>
        <fullName evidence="3">Putative metal chaperone, involved in Zn homeostasis, GTPase of COG0523 family</fullName>
    </submittedName>
</protein>
<dbReference type="SUPFAM" id="SSF52540">
    <property type="entry name" value="P-loop containing nucleoside triphosphate hydrolases"/>
    <property type="match status" value="1"/>
</dbReference>
<gene>
    <name evidence="3" type="ORF">FM119_10945</name>
</gene>
<dbReference type="GO" id="GO:0005737">
    <property type="term" value="C:cytoplasm"/>
    <property type="evidence" value="ECO:0007669"/>
    <property type="project" value="TreeGrafter"/>
</dbReference>
<dbReference type="InterPro" id="IPR003495">
    <property type="entry name" value="CobW/HypB/UreG_nucleotide-bd"/>
</dbReference>
<sequence>MTIPARPEAAPSPHDGSARRVPVVAITGRLGAGKTTLLNHLLRTPGARLGVVVNDFGAINVDAGLVTGQVDEAAAISGGCLCCLPESGGLDDALERLSAPRLRLDAILIEASGVADPVALARLIRFSGVESIRPAGVVEVVDALEESRPGHDGDRGTADDADDTEVTTRRHAATTLAVIGKSELLVPAERDAVTARIAEHVTRGNPAAVTVVAERGRIDPALVFDAATAEDPADELPIARLLRDAEHHHAHARSASIVLHDAVSARTLLDLLESPPPGAYRLKGRVRVPAARGERGYLVNVVGRQVHVAALPSPPERGELVAIGPGLDVAEAGRRLDELAEQPSPRPDATALRGLARHRRLSR</sequence>
<dbReference type="RefSeq" id="WP_087138067.1">
    <property type="nucleotide sequence ID" value="NZ_FUKR01000060.1"/>
</dbReference>
<dbReference type="Pfam" id="PF07683">
    <property type="entry name" value="CobW_C"/>
    <property type="match status" value="1"/>
</dbReference>
<evidence type="ECO:0000313" key="4">
    <source>
        <dbReference type="Proteomes" id="UP000196778"/>
    </source>
</evidence>
<feature type="region of interest" description="Disordered" evidence="1">
    <location>
        <begin position="145"/>
        <end position="167"/>
    </location>
</feature>
<organism evidence="3 4">
    <name type="scientific">Mycetocola reblochoni REB411</name>
    <dbReference type="NCBI Taxonomy" id="1255698"/>
    <lineage>
        <taxon>Bacteria</taxon>
        <taxon>Bacillati</taxon>
        <taxon>Actinomycetota</taxon>
        <taxon>Actinomycetes</taxon>
        <taxon>Micrococcales</taxon>
        <taxon>Microbacteriaceae</taxon>
        <taxon>Mycetocola</taxon>
    </lineage>
</organism>
<dbReference type="Proteomes" id="UP000196778">
    <property type="component" value="Unassembled WGS sequence"/>
</dbReference>
<keyword evidence="4" id="KW-1185">Reference proteome</keyword>